<comment type="pathway">
    <text evidence="3">Amino-acid biosynthesis; L-lysine biosynthesis via DAP pathway; LL-2,6-diaminopimelate from (S)-tetrahydrodipicolinate (succinylase route): step 3/3.</text>
</comment>
<keyword evidence="8" id="KW-0378">Hydrolase</keyword>
<dbReference type="EC" id="3.5.1.18" evidence="5"/>
<dbReference type="Proteomes" id="UP001500984">
    <property type="component" value="Unassembled WGS sequence"/>
</dbReference>
<dbReference type="PANTHER" id="PTHR43808:SF25">
    <property type="entry name" value="PEPTIDASE M20 DIMERISATION DOMAIN-CONTAINING PROTEIN"/>
    <property type="match status" value="1"/>
</dbReference>
<keyword evidence="7" id="KW-0479">Metal-binding</keyword>
<sequence>MRTDLEALTADLIRIDSVNAGLVPGGAGEGDIADFVTDWLSARGFQCVRLERNAGRPSVVGIARGTGSVAAGTASAAGEDRGRTLMLNGHLDTVSLTTYADGAGLQPRIVDGRLYGRGAYDMKGGVAAVMLAAARAAEGELRRGDIVVALVADEEDVSGGTEEVLDHLRAEGIRIDAAVVPEPTDEVVMPAHRGFVWAEVTVRGVAAHGSRPDLGVDAIVRAGAFLTALGELGERLAAGPRTPLLGTGSVHASLISGGAEVSSYPDACTVTLERRTVPGEDAAFVEAELREIVDELAARDPEFSAEVRVTFERPPFDAGEDSAVVPVVREAYAQVTGREAEVTGMQAWTDCALLAEAGIDAVLFGPVGAGAHAAEEWVSLDSLVTLSRVLERTVREFTA</sequence>
<keyword evidence="9" id="KW-0862">Zinc</keyword>
<dbReference type="InterPro" id="IPR001261">
    <property type="entry name" value="ArgE/DapE_CS"/>
</dbReference>
<dbReference type="Gene3D" id="3.30.70.360">
    <property type="match status" value="1"/>
</dbReference>
<evidence type="ECO:0000256" key="9">
    <source>
        <dbReference type="ARBA" id="ARBA00022833"/>
    </source>
</evidence>
<dbReference type="Pfam" id="PF01546">
    <property type="entry name" value="Peptidase_M20"/>
    <property type="match status" value="1"/>
</dbReference>
<comment type="caution">
    <text evidence="13">The sequence shown here is derived from an EMBL/GenBank/DDBJ whole genome shotgun (WGS) entry which is preliminary data.</text>
</comment>
<comment type="catalytic activity">
    <reaction evidence="11">
        <text>N-succinyl-(2S,6S)-2,6-diaminopimelate + H2O = (2S,6S)-2,6-diaminopimelate + succinate</text>
        <dbReference type="Rhea" id="RHEA:22608"/>
        <dbReference type="ChEBI" id="CHEBI:15377"/>
        <dbReference type="ChEBI" id="CHEBI:30031"/>
        <dbReference type="ChEBI" id="CHEBI:57609"/>
        <dbReference type="ChEBI" id="CHEBI:58087"/>
        <dbReference type="EC" id="3.5.1.18"/>
    </reaction>
</comment>
<dbReference type="EMBL" id="BAAAPZ010000004">
    <property type="protein sequence ID" value="GAA2095158.1"/>
    <property type="molecule type" value="Genomic_DNA"/>
</dbReference>
<dbReference type="PROSITE" id="PS00758">
    <property type="entry name" value="ARGE_DAPE_CPG2_1"/>
    <property type="match status" value="1"/>
</dbReference>
<organism evidence="13 14">
    <name type="scientific">Brevibacterium salitolerans</name>
    <dbReference type="NCBI Taxonomy" id="1403566"/>
    <lineage>
        <taxon>Bacteria</taxon>
        <taxon>Bacillati</taxon>
        <taxon>Actinomycetota</taxon>
        <taxon>Actinomycetes</taxon>
        <taxon>Micrococcales</taxon>
        <taxon>Brevibacteriaceae</taxon>
        <taxon>Brevibacterium</taxon>
    </lineage>
</organism>
<comment type="similarity">
    <text evidence="4">Belongs to the peptidase M20A family.</text>
</comment>
<accession>A0ABN2WM90</accession>
<dbReference type="PANTHER" id="PTHR43808">
    <property type="entry name" value="ACETYLORNITHINE DEACETYLASE"/>
    <property type="match status" value="1"/>
</dbReference>
<evidence type="ECO:0000256" key="2">
    <source>
        <dbReference type="ARBA" id="ARBA00001947"/>
    </source>
</evidence>
<dbReference type="InterPro" id="IPR011650">
    <property type="entry name" value="Peptidase_M20_dimer"/>
</dbReference>
<dbReference type="SUPFAM" id="SSF55031">
    <property type="entry name" value="Bacterial exopeptidase dimerisation domain"/>
    <property type="match status" value="1"/>
</dbReference>
<evidence type="ECO:0000313" key="14">
    <source>
        <dbReference type="Proteomes" id="UP001500984"/>
    </source>
</evidence>
<evidence type="ECO:0000256" key="4">
    <source>
        <dbReference type="ARBA" id="ARBA00006247"/>
    </source>
</evidence>
<keyword evidence="14" id="KW-1185">Reference proteome</keyword>
<gene>
    <name evidence="13" type="ORF">GCM10009823_14580</name>
</gene>
<name>A0ABN2WM90_9MICO</name>
<evidence type="ECO:0000256" key="11">
    <source>
        <dbReference type="ARBA" id="ARBA00051301"/>
    </source>
</evidence>
<dbReference type="InterPro" id="IPR010182">
    <property type="entry name" value="ArgE/DapE"/>
</dbReference>
<keyword evidence="10" id="KW-0170">Cobalt</keyword>
<reference evidence="13 14" key="1">
    <citation type="journal article" date="2019" name="Int. J. Syst. Evol. Microbiol.">
        <title>The Global Catalogue of Microorganisms (GCM) 10K type strain sequencing project: providing services to taxonomists for standard genome sequencing and annotation.</title>
        <authorList>
            <consortium name="The Broad Institute Genomics Platform"/>
            <consortium name="The Broad Institute Genome Sequencing Center for Infectious Disease"/>
            <person name="Wu L."/>
            <person name="Ma J."/>
        </authorList>
    </citation>
    <scope>NUCLEOTIDE SEQUENCE [LARGE SCALE GENOMIC DNA]</scope>
    <source>
        <strain evidence="13 14">JCM 15900</strain>
    </source>
</reference>
<comment type="cofactor">
    <cofactor evidence="1">
        <name>Co(2+)</name>
        <dbReference type="ChEBI" id="CHEBI:48828"/>
    </cofactor>
</comment>
<dbReference type="InterPro" id="IPR002933">
    <property type="entry name" value="Peptidase_M20"/>
</dbReference>
<evidence type="ECO:0000256" key="3">
    <source>
        <dbReference type="ARBA" id="ARBA00005130"/>
    </source>
</evidence>
<dbReference type="Pfam" id="PF07687">
    <property type="entry name" value="M20_dimer"/>
    <property type="match status" value="1"/>
</dbReference>
<evidence type="ECO:0000256" key="6">
    <source>
        <dbReference type="ARBA" id="ARBA00016853"/>
    </source>
</evidence>
<dbReference type="InterPro" id="IPR036264">
    <property type="entry name" value="Bact_exopeptidase_dim_dom"/>
</dbReference>
<dbReference type="SUPFAM" id="SSF53187">
    <property type="entry name" value="Zn-dependent exopeptidases"/>
    <property type="match status" value="1"/>
</dbReference>
<dbReference type="InterPro" id="IPR050072">
    <property type="entry name" value="Peptidase_M20A"/>
</dbReference>
<evidence type="ECO:0000256" key="7">
    <source>
        <dbReference type="ARBA" id="ARBA00022723"/>
    </source>
</evidence>
<protein>
    <recommendedName>
        <fullName evidence="6">Probable succinyl-diaminopimelate desuccinylase</fullName>
        <ecNumber evidence="5">3.5.1.18</ecNumber>
    </recommendedName>
</protein>
<evidence type="ECO:0000259" key="12">
    <source>
        <dbReference type="Pfam" id="PF07687"/>
    </source>
</evidence>
<dbReference type="NCBIfam" id="TIGR01910">
    <property type="entry name" value="DapE-ArgE"/>
    <property type="match status" value="1"/>
</dbReference>
<evidence type="ECO:0000256" key="8">
    <source>
        <dbReference type="ARBA" id="ARBA00022801"/>
    </source>
</evidence>
<proteinExistence type="inferred from homology"/>
<dbReference type="Gene3D" id="3.40.630.10">
    <property type="entry name" value="Zn peptidases"/>
    <property type="match status" value="1"/>
</dbReference>
<feature type="domain" description="Peptidase M20 dimerisation" evidence="12">
    <location>
        <begin position="191"/>
        <end position="300"/>
    </location>
</feature>
<evidence type="ECO:0000313" key="13">
    <source>
        <dbReference type="EMBL" id="GAA2095158.1"/>
    </source>
</evidence>
<evidence type="ECO:0000256" key="5">
    <source>
        <dbReference type="ARBA" id="ARBA00011921"/>
    </source>
</evidence>
<evidence type="ECO:0000256" key="10">
    <source>
        <dbReference type="ARBA" id="ARBA00023285"/>
    </source>
</evidence>
<evidence type="ECO:0000256" key="1">
    <source>
        <dbReference type="ARBA" id="ARBA00001941"/>
    </source>
</evidence>
<comment type="cofactor">
    <cofactor evidence="2">
        <name>Zn(2+)</name>
        <dbReference type="ChEBI" id="CHEBI:29105"/>
    </cofactor>
</comment>